<dbReference type="GO" id="GO:0045211">
    <property type="term" value="C:postsynaptic membrane"/>
    <property type="evidence" value="ECO:0007669"/>
    <property type="project" value="UniProtKB-SubCell"/>
</dbReference>
<sequence length="850" mass="95646">MGKSWLWALFPATMTTMTMMAYVTVTTATSTSVPSLATTTSSEIFDTKRAGIEEALDVIEAASTGSLGEDCATTAGFKSLPTVVALDPRRYDTARQKADMTALMLQNLGTVGVSRHNVLLDVLAKSLLMSVNDAVETRVIALNASTGAVISAVWLERSPGSVGEPFKVDSHALQPGSTPDPNLPWFENAGATTELRSPKFMQSPPIESYRGWWTIPYFSCKSHRWLISYSVNIRPPDARHGVREFLSVDIDISGLEINQCDASSLNSENELLSNQIASFKGTHKCHINTTQCEYQTPNNRINQNGVGAGWAKGAYVCKCRKGYYSNNQYQSVFDGILVEAAWKEMQENISNLYVTEFRCLRCAPGCTKCKGPEPCLATYNWPFRISLLSVSIFCVFGTIILVVYMYQQRKLKVFKVASPIFLSITLLGCAIMYLEMAAIFPVLDMYSCIATKWTRHLGFCISYTALLMKTWRVSLTYRVKSAHKVKLTDKQLLQWMFPILLVMLIYLGTWTLSAPPYAEVIADNYGLKFYQCSFNWWDHSLAIGEIMFLAWGIKVCYNVRNAESLFNEARLISYAIYNIAAVNITMTAIHLFIFPHAGPDIKYLLGFLRTQLSTSVTIFLVFGPKVLRVLRGQGDQWDSRARARGVTASFSLNGIGLVSEEATDLHQENEELKEEIQKLAAQIEFMKIVHMEMYNRHIKPKAGGYFTTHGHSHSHPSSAQSPIAKSSTASFILKTAVERGASAAAAAAVEDSTFPSGSLHRARRMEFLRERKAEREREREKGREKEREKEKEKYKEKYEKEKEKEKEKEGTAKEKEAEMEREKNKEKQAEKEKEKQDRKQEENVETGGEV</sequence>
<dbReference type="PANTHER" id="PTHR32546:SF16">
    <property type="entry name" value="G-PROTEIN COUPLED RECEPTOR CG31760-RELATED"/>
    <property type="match status" value="1"/>
</dbReference>
<keyword evidence="7" id="KW-0770">Synapse</keyword>
<dbReference type="CDD" id="cd15293">
    <property type="entry name" value="7tmC_GPR158-like"/>
    <property type="match status" value="1"/>
</dbReference>
<feature type="transmembrane region" description="Helical" evidence="19">
    <location>
        <begin position="574"/>
        <end position="597"/>
    </location>
</feature>
<dbReference type="PANTHER" id="PTHR32546">
    <property type="entry name" value="G-PROTEIN COUPLED RECEPTOR 158-RELATED"/>
    <property type="match status" value="1"/>
</dbReference>
<reference evidence="21 22" key="1">
    <citation type="submission" date="2024-05" db="EMBL/GenBank/DDBJ databases">
        <title>The nuclear and mitochondrial genome assemblies of Tetragonisca angustula (Apidae: Meliponini), a tiny yet remarkable pollinator in the Neotropics.</title>
        <authorList>
            <person name="Ferrari R."/>
            <person name="Ricardo P.C."/>
            <person name="Dias F.C."/>
            <person name="Araujo N.S."/>
            <person name="Soares D.O."/>
            <person name="Zhou Q.-S."/>
            <person name="Zhu C.-D."/>
            <person name="Coutinho L."/>
            <person name="Airas M.C."/>
            <person name="Batista T.M."/>
        </authorList>
    </citation>
    <scope>NUCLEOTIDE SEQUENCE [LARGE SCALE GENOMIC DNA]</scope>
    <source>
        <strain evidence="21">ASF017062</strain>
        <tissue evidence="21">Abdomen</tissue>
    </source>
</reference>
<keyword evidence="6 19" id="KW-1133">Transmembrane helix</keyword>
<evidence type="ECO:0000256" key="9">
    <source>
        <dbReference type="ARBA" id="ARBA00023136"/>
    </source>
</evidence>
<feature type="coiled-coil region" evidence="17">
    <location>
        <begin position="655"/>
        <end position="689"/>
    </location>
</feature>
<evidence type="ECO:0000259" key="20">
    <source>
        <dbReference type="PROSITE" id="PS50259"/>
    </source>
</evidence>
<dbReference type="InterPro" id="IPR054714">
    <property type="entry name" value="GPR158_179_extracellular"/>
</dbReference>
<feature type="transmembrane region" description="Helical" evidence="19">
    <location>
        <begin position="453"/>
        <end position="471"/>
    </location>
</feature>
<comment type="subcellular location">
    <subcellularLocation>
        <location evidence="1">Cell projection</location>
        <location evidence="1">Neuron projection</location>
    </subcellularLocation>
    <subcellularLocation>
        <location evidence="16">Postsynaptic cell membrane</location>
        <topology evidence="16">Multi-pass membrane protein</topology>
    </subcellularLocation>
</comment>
<keyword evidence="8" id="KW-0297">G-protein coupled receptor</keyword>
<organism evidence="21 22">
    <name type="scientific">Tetragonisca angustula</name>
    <dbReference type="NCBI Taxonomy" id="166442"/>
    <lineage>
        <taxon>Eukaryota</taxon>
        <taxon>Metazoa</taxon>
        <taxon>Ecdysozoa</taxon>
        <taxon>Arthropoda</taxon>
        <taxon>Hexapoda</taxon>
        <taxon>Insecta</taxon>
        <taxon>Pterygota</taxon>
        <taxon>Neoptera</taxon>
        <taxon>Endopterygota</taxon>
        <taxon>Hymenoptera</taxon>
        <taxon>Apocrita</taxon>
        <taxon>Aculeata</taxon>
        <taxon>Apoidea</taxon>
        <taxon>Anthophila</taxon>
        <taxon>Apidae</taxon>
        <taxon>Tetragonisca</taxon>
    </lineage>
</organism>
<keyword evidence="22" id="KW-1185">Reference proteome</keyword>
<feature type="compositionally biased region" description="Basic and acidic residues" evidence="18">
    <location>
        <begin position="772"/>
        <end position="842"/>
    </location>
</feature>
<keyword evidence="11" id="KW-0675">Receptor</keyword>
<comment type="caution">
    <text evidence="21">The sequence shown here is derived from an EMBL/GenBank/DDBJ whole genome shotgun (WGS) entry which is preliminary data.</text>
</comment>
<evidence type="ECO:0000256" key="11">
    <source>
        <dbReference type="ARBA" id="ARBA00023170"/>
    </source>
</evidence>
<evidence type="ECO:0000256" key="6">
    <source>
        <dbReference type="ARBA" id="ARBA00022989"/>
    </source>
</evidence>
<protein>
    <recommendedName>
        <fullName evidence="20">G-protein coupled receptors family 3 profile domain-containing protein</fullName>
    </recommendedName>
</protein>
<dbReference type="InterPro" id="IPR043458">
    <property type="entry name" value="GPR158/179"/>
</dbReference>
<dbReference type="AlphaFoldDB" id="A0AAW1AK09"/>
<evidence type="ECO:0000256" key="18">
    <source>
        <dbReference type="SAM" id="MobiDB-lite"/>
    </source>
</evidence>
<keyword evidence="12" id="KW-0325">Glycoprotein</keyword>
<keyword evidence="5" id="KW-0732">Signal</keyword>
<dbReference type="GO" id="GO:0004930">
    <property type="term" value="F:G protein-coupled receptor activity"/>
    <property type="evidence" value="ECO:0007669"/>
    <property type="project" value="UniProtKB-KW"/>
</dbReference>
<feature type="region of interest" description="Disordered" evidence="18">
    <location>
        <begin position="772"/>
        <end position="850"/>
    </location>
</feature>
<evidence type="ECO:0000256" key="15">
    <source>
        <dbReference type="ARBA" id="ARBA00023273"/>
    </source>
</evidence>
<evidence type="ECO:0000256" key="7">
    <source>
        <dbReference type="ARBA" id="ARBA00023018"/>
    </source>
</evidence>
<name>A0AAW1AK09_9HYME</name>
<accession>A0AAW1AK09</accession>
<evidence type="ECO:0000256" key="19">
    <source>
        <dbReference type="SAM" id="Phobius"/>
    </source>
</evidence>
<keyword evidence="17" id="KW-0175">Coiled coil</keyword>
<keyword evidence="13" id="KW-0807">Transducer</keyword>
<evidence type="ECO:0000313" key="22">
    <source>
        <dbReference type="Proteomes" id="UP001432146"/>
    </source>
</evidence>
<evidence type="ECO:0000256" key="2">
    <source>
        <dbReference type="ARBA" id="ARBA00007242"/>
    </source>
</evidence>
<feature type="domain" description="G-protein coupled receptors family 3 profile" evidence="20">
    <location>
        <begin position="383"/>
        <end position="630"/>
    </location>
</feature>
<dbReference type="PROSITE" id="PS50259">
    <property type="entry name" value="G_PROTEIN_RECEP_F3_4"/>
    <property type="match status" value="1"/>
</dbReference>
<dbReference type="EMBL" id="JAWNGG020000002">
    <property type="protein sequence ID" value="KAK9310597.1"/>
    <property type="molecule type" value="Genomic_DNA"/>
</dbReference>
<gene>
    <name evidence="21" type="ORF">QLX08_000145</name>
</gene>
<keyword evidence="3" id="KW-1003">Cell membrane</keyword>
<evidence type="ECO:0000256" key="13">
    <source>
        <dbReference type="ARBA" id="ARBA00023224"/>
    </source>
</evidence>
<feature type="transmembrane region" description="Helical" evidence="19">
    <location>
        <begin position="534"/>
        <end position="553"/>
    </location>
</feature>
<evidence type="ECO:0000313" key="21">
    <source>
        <dbReference type="EMBL" id="KAK9310597.1"/>
    </source>
</evidence>
<dbReference type="Pfam" id="PF00003">
    <property type="entry name" value="7tm_3"/>
    <property type="match status" value="1"/>
</dbReference>
<evidence type="ECO:0000256" key="5">
    <source>
        <dbReference type="ARBA" id="ARBA00022729"/>
    </source>
</evidence>
<keyword evidence="10" id="KW-1015">Disulfide bond</keyword>
<evidence type="ECO:0000256" key="10">
    <source>
        <dbReference type="ARBA" id="ARBA00023157"/>
    </source>
</evidence>
<comment type="similarity">
    <text evidence="2">Belongs to the G-protein coupled receptor 3 family.</text>
</comment>
<feature type="transmembrane region" description="Helical" evidence="19">
    <location>
        <begin position="413"/>
        <end position="433"/>
    </location>
</feature>
<dbReference type="Proteomes" id="UP001432146">
    <property type="component" value="Unassembled WGS sequence"/>
</dbReference>
<evidence type="ECO:0000256" key="17">
    <source>
        <dbReference type="SAM" id="Coils"/>
    </source>
</evidence>
<evidence type="ECO:0000256" key="8">
    <source>
        <dbReference type="ARBA" id="ARBA00023040"/>
    </source>
</evidence>
<keyword evidence="15" id="KW-0966">Cell projection</keyword>
<dbReference type="Pfam" id="PF22572">
    <property type="entry name" value="GPR158_179_EC"/>
    <property type="match status" value="1"/>
</dbReference>
<evidence type="ECO:0000256" key="12">
    <source>
        <dbReference type="ARBA" id="ARBA00023180"/>
    </source>
</evidence>
<evidence type="ECO:0000256" key="16">
    <source>
        <dbReference type="ARBA" id="ARBA00034104"/>
    </source>
</evidence>
<evidence type="ECO:0000256" key="3">
    <source>
        <dbReference type="ARBA" id="ARBA00022475"/>
    </source>
</evidence>
<feature type="transmembrane region" description="Helical" evidence="19">
    <location>
        <begin position="492"/>
        <end position="514"/>
    </location>
</feature>
<evidence type="ECO:0000256" key="4">
    <source>
        <dbReference type="ARBA" id="ARBA00022692"/>
    </source>
</evidence>
<dbReference type="InterPro" id="IPR017978">
    <property type="entry name" value="GPCR_3_C"/>
</dbReference>
<evidence type="ECO:0000256" key="1">
    <source>
        <dbReference type="ARBA" id="ARBA00004487"/>
    </source>
</evidence>
<keyword evidence="14" id="KW-0628">Postsynaptic cell membrane</keyword>
<keyword evidence="4 19" id="KW-0812">Transmembrane</keyword>
<proteinExistence type="inferred from homology"/>
<evidence type="ECO:0000256" key="14">
    <source>
        <dbReference type="ARBA" id="ARBA00023257"/>
    </source>
</evidence>
<keyword evidence="9 19" id="KW-0472">Membrane</keyword>
<feature type="transmembrane region" description="Helical" evidence="19">
    <location>
        <begin position="385"/>
        <end position="406"/>
    </location>
</feature>
<dbReference type="GO" id="GO:0043005">
    <property type="term" value="C:neuron projection"/>
    <property type="evidence" value="ECO:0007669"/>
    <property type="project" value="UniProtKB-SubCell"/>
</dbReference>